<dbReference type="Proteomes" id="UP000326334">
    <property type="component" value="Chromosome"/>
</dbReference>
<gene>
    <name evidence="2" type="ORF">LG542_04335</name>
</gene>
<evidence type="ECO:0008006" key="4">
    <source>
        <dbReference type="Google" id="ProtNLM"/>
    </source>
</evidence>
<keyword evidence="1" id="KW-0812">Transmembrane</keyword>
<evidence type="ECO:0000256" key="1">
    <source>
        <dbReference type="SAM" id="Phobius"/>
    </source>
</evidence>
<name>A0ABX6C7B8_9LACO</name>
<sequence length="115" mass="13185">MVYQENTWNKVPAEITTQRSYKTAKSGIRYHVQLTTSINGESVKINSDDGSGPFAIGSKTYVYYDGKHLNSVFWDNNPVETTIRTGALLIVDVFFCYLLYKYVVFKKVNKRNSIK</sequence>
<dbReference type="EMBL" id="CP045007">
    <property type="protein sequence ID" value="QFP79504.1"/>
    <property type="molecule type" value="Genomic_DNA"/>
</dbReference>
<evidence type="ECO:0000313" key="2">
    <source>
        <dbReference type="EMBL" id="QFP79504.1"/>
    </source>
</evidence>
<protein>
    <recommendedName>
        <fullName evidence="4">CNA-B domain-containing protein</fullName>
    </recommendedName>
</protein>
<reference evidence="2 3" key="1">
    <citation type="submission" date="2019-10" db="EMBL/GenBank/DDBJ databases">
        <title>Genome sequencing of Lactobacillus graminis.</title>
        <authorList>
            <person name="Kim K."/>
        </authorList>
    </citation>
    <scope>NUCLEOTIDE SEQUENCE [LARGE SCALE GENOMIC DNA]</scope>
    <source>
        <strain evidence="2 3">LG542</strain>
    </source>
</reference>
<organism evidence="2 3">
    <name type="scientific">Latilactobacillus graminis</name>
    <dbReference type="NCBI Taxonomy" id="60519"/>
    <lineage>
        <taxon>Bacteria</taxon>
        <taxon>Bacillati</taxon>
        <taxon>Bacillota</taxon>
        <taxon>Bacilli</taxon>
        <taxon>Lactobacillales</taxon>
        <taxon>Lactobacillaceae</taxon>
        <taxon>Latilactobacillus</taxon>
    </lineage>
</organism>
<accession>A0ABX6C7B8</accession>
<keyword evidence="1" id="KW-1133">Transmembrane helix</keyword>
<feature type="transmembrane region" description="Helical" evidence="1">
    <location>
        <begin position="83"/>
        <end position="105"/>
    </location>
</feature>
<proteinExistence type="predicted"/>
<evidence type="ECO:0000313" key="3">
    <source>
        <dbReference type="Proteomes" id="UP000326334"/>
    </source>
</evidence>
<keyword evidence="1" id="KW-0472">Membrane</keyword>
<keyword evidence="3" id="KW-1185">Reference proteome</keyword>